<accession>A0ABX1DSU7</accession>
<dbReference type="PROSITE" id="PS50042">
    <property type="entry name" value="CNMP_BINDING_3"/>
    <property type="match status" value="1"/>
</dbReference>
<dbReference type="EMBL" id="JAAVLR010000001">
    <property type="protein sequence ID" value="NKC27995.1"/>
    <property type="molecule type" value="Genomic_DNA"/>
</dbReference>
<protein>
    <submittedName>
        <fullName evidence="2">Cyclic nucleotide-binding domain-containing protein</fullName>
    </submittedName>
</protein>
<dbReference type="InterPro" id="IPR050397">
    <property type="entry name" value="Env_Response_Regulators"/>
</dbReference>
<reference evidence="2 3" key="1">
    <citation type="submission" date="2020-03" db="EMBL/GenBank/DDBJ databases">
        <title>Whole genome sequencing of clinical and environmental type strains of Ochrobactrum.</title>
        <authorList>
            <person name="Dharne M."/>
        </authorList>
    </citation>
    <scope>NUCLEOTIDE SEQUENCE [LARGE SCALE GENOMIC DNA]</scope>
    <source>
        <strain evidence="2 3">DSM 22292</strain>
    </source>
</reference>
<organism evidence="2 3">
    <name type="scientific">Brucella ciceri</name>
    <dbReference type="NCBI Taxonomy" id="391287"/>
    <lineage>
        <taxon>Bacteria</taxon>
        <taxon>Pseudomonadati</taxon>
        <taxon>Pseudomonadota</taxon>
        <taxon>Alphaproteobacteria</taxon>
        <taxon>Hyphomicrobiales</taxon>
        <taxon>Brucellaceae</taxon>
        <taxon>Brucella/Ochrobactrum group</taxon>
        <taxon>Brucella</taxon>
    </lineage>
</organism>
<dbReference type="SMART" id="SM00100">
    <property type="entry name" value="cNMP"/>
    <property type="match status" value="1"/>
</dbReference>
<dbReference type="Proteomes" id="UP000568486">
    <property type="component" value="Unassembled WGS sequence"/>
</dbReference>
<evidence type="ECO:0000313" key="3">
    <source>
        <dbReference type="Proteomes" id="UP000568486"/>
    </source>
</evidence>
<dbReference type="InterPro" id="IPR000595">
    <property type="entry name" value="cNMP-bd_dom"/>
</dbReference>
<dbReference type="Pfam" id="PF00027">
    <property type="entry name" value="cNMP_binding"/>
    <property type="match status" value="1"/>
</dbReference>
<dbReference type="PANTHER" id="PTHR24567:SF68">
    <property type="entry name" value="DNA-BINDING TRANSCRIPTIONAL DUAL REGULATOR CRP"/>
    <property type="match status" value="1"/>
</dbReference>
<feature type="domain" description="Cyclic nucleotide-binding" evidence="1">
    <location>
        <begin position="15"/>
        <end position="134"/>
    </location>
</feature>
<name>A0ABX1DSU7_9HYPH</name>
<gene>
    <name evidence="2" type="ORF">HED52_06210</name>
</gene>
<keyword evidence="3" id="KW-1185">Reference proteome</keyword>
<dbReference type="Gene3D" id="2.60.120.10">
    <property type="entry name" value="Jelly Rolls"/>
    <property type="match status" value="1"/>
</dbReference>
<evidence type="ECO:0000313" key="2">
    <source>
        <dbReference type="EMBL" id="NKC27995.1"/>
    </source>
</evidence>
<dbReference type="PANTHER" id="PTHR24567">
    <property type="entry name" value="CRP FAMILY TRANSCRIPTIONAL REGULATORY PROTEIN"/>
    <property type="match status" value="1"/>
</dbReference>
<sequence length="176" mass="19513">MALDDDIRILGTVGLFESFTAEQLRLLAFGAERLVLRAGRELFREGQSADCAYIVVSGSITLFHEQNEGRVAIRPVGPGAMIGEMALIAQTSRLTGAVAEAETEVIRISRAIFRRILEEYPEAAAALHSHISRNLLELIGEIERSRRGSTTTDLFTAQSPFSCRWRPGKPDRDSRR</sequence>
<evidence type="ECO:0000259" key="1">
    <source>
        <dbReference type="PROSITE" id="PS50042"/>
    </source>
</evidence>
<proteinExistence type="predicted"/>
<dbReference type="InterPro" id="IPR018490">
    <property type="entry name" value="cNMP-bd_dom_sf"/>
</dbReference>
<comment type="caution">
    <text evidence="2">The sequence shown here is derived from an EMBL/GenBank/DDBJ whole genome shotgun (WGS) entry which is preliminary data.</text>
</comment>
<dbReference type="InterPro" id="IPR014710">
    <property type="entry name" value="RmlC-like_jellyroll"/>
</dbReference>
<dbReference type="CDD" id="cd00038">
    <property type="entry name" value="CAP_ED"/>
    <property type="match status" value="1"/>
</dbReference>
<dbReference type="SUPFAM" id="SSF51206">
    <property type="entry name" value="cAMP-binding domain-like"/>
    <property type="match status" value="1"/>
</dbReference>